<dbReference type="EMBL" id="CM008049">
    <property type="protein sequence ID" value="PVH48335.1"/>
    <property type="molecule type" value="Genomic_DNA"/>
</dbReference>
<sequence>MCTAKRQGMTHESLDSLIMWCYCVCSSIIQCSSGLASVHVSYQIKASSTEQPHKSSP</sequence>
<evidence type="ECO:0000313" key="1">
    <source>
        <dbReference type="EMBL" id="PVH48335.1"/>
    </source>
</evidence>
<gene>
    <name evidence="1" type="ORF">PAHAL_4G310600</name>
</gene>
<dbReference type="Proteomes" id="UP000243499">
    <property type="component" value="Chromosome 4"/>
</dbReference>
<organism evidence="1">
    <name type="scientific">Panicum hallii</name>
    <dbReference type="NCBI Taxonomy" id="206008"/>
    <lineage>
        <taxon>Eukaryota</taxon>
        <taxon>Viridiplantae</taxon>
        <taxon>Streptophyta</taxon>
        <taxon>Embryophyta</taxon>
        <taxon>Tracheophyta</taxon>
        <taxon>Spermatophyta</taxon>
        <taxon>Magnoliopsida</taxon>
        <taxon>Liliopsida</taxon>
        <taxon>Poales</taxon>
        <taxon>Poaceae</taxon>
        <taxon>PACMAD clade</taxon>
        <taxon>Panicoideae</taxon>
        <taxon>Panicodae</taxon>
        <taxon>Paniceae</taxon>
        <taxon>Panicinae</taxon>
        <taxon>Panicum</taxon>
        <taxon>Panicum sect. Panicum</taxon>
    </lineage>
</organism>
<proteinExistence type="predicted"/>
<dbReference type="Gramene" id="PVH48335">
    <property type="protein sequence ID" value="PVH48335"/>
    <property type="gene ID" value="PAHAL_4G310600"/>
</dbReference>
<protein>
    <submittedName>
        <fullName evidence="1">Uncharacterized protein</fullName>
    </submittedName>
</protein>
<dbReference type="AlphaFoldDB" id="A0A2T8JEL1"/>
<accession>A0A2T8JEL1</accession>
<name>A0A2T8JEL1_9POAL</name>
<reference evidence="1" key="1">
    <citation type="submission" date="2018-04" db="EMBL/GenBank/DDBJ databases">
        <title>WGS assembly of Panicum hallii.</title>
        <authorList>
            <person name="Lovell J."/>
            <person name="Jenkins J."/>
            <person name="Lowry D."/>
            <person name="Mamidi S."/>
            <person name="Sreedasyam A."/>
            <person name="Weng X."/>
            <person name="Barry K."/>
            <person name="Bonette J."/>
            <person name="Campitelli B."/>
            <person name="Daum C."/>
            <person name="Gordon S."/>
            <person name="Gould B."/>
            <person name="Lipzen A."/>
            <person name="Macqueen A."/>
            <person name="Palacio-Mejia J."/>
            <person name="Plott C."/>
            <person name="Shakirov E."/>
            <person name="Shu S."/>
            <person name="Yoshinaga Y."/>
            <person name="Zane M."/>
            <person name="Rokhsar D."/>
            <person name="Grimwood J."/>
            <person name="Schmutz J."/>
            <person name="Juenger T."/>
        </authorList>
    </citation>
    <scope>NUCLEOTIDE SEQUENCE [LARGE SCALE GENOMIC DNA]</scope>
    <source>
        <strain evidence="1">FIL2</strain>
    </source>
</reference>